<dbReference type="EMBL" id="JBBPBK010000006">
    <property type="protein sequence ID" value="KAK9283374.1"/>
    <property type="molecule type" value="Genomic_DNA"/>
</dbReference>
<gene>
    <name evidence="2" type="ORF">L1049_011616</name>
</gene>
<keyword evidence="1" id="KW-0812">Transmembrane</keyword>
<sequence length="103" mass="11081">MEAPPSSTTKPTPSSTTAPPIINLLLRVLTFIFLFVSLIVLTTATATLTLTIGEVKFRFKDVYAYRVDKFFSKGSASASMLLLGFLCAAVSSVFSSLALPKKD</sequence>
<accession>A0AAP0WX55</accession>
<keyword evidence="3" id="KW-1185">Reference proteome</keyword>
<dbReference type="Proteomes" id="UP001415857">
    <property type="component" value="Unassembled WGS sequence"/>
</dbReference>
<evidence type="ECO:0000313" key="2">
    <source>
        <dbReference type="EMBL" id="KAK9283374.1"/>
    </source>
</evidence>
<protein>
    <recommendedName>
        <fullName evidence="4">CASP-like protein</fullName>
    </recommendedName>
</protein>
<feature type="transmembrane region" description="Helical" evidence="1">
    <location>
        <begin position="74"/>
        <end position="99"/>
    </location>
</feature>
<keyword evidence="1" id="KW-0472">Membrane</keyword>
<organism evidence="2 3">
    <name type="scientific">Liquidambar formosana</name>
    <name type="common">Formosan gum</name>
    <dbReference type="NCBI Taxonomy" id="63359"/>
    <lineage>
        <taxon>Eukaryota</taxon>
        <taxon>Viridiplantae</taxon>
        <taxon>Streptophyta</taxon>
        <taxon>Embryophyta</taxon>
        <taxon>Tracheophyta</taxon>
        <taxon>Spermatophyta</taxon>
        <taxon>Magnoliopsida</taxon>
        <taxon>eudicotyledons</taxon>
        <taxon>Gunneridae</taxon>
        <taxon>Pentapetalae</taxon>
        <taxon>Saxifragales</taxon>
        <taxon>Altingiaceae</taxon>
        <taxon>Liquidambar</taxon>
    </lineage>
</organism>
<keyword evidence="1" id="KW-1133">Transmembrane helix</keyword>
<name>A0AAP0WX55_LIQFO</name>
<feature type="transmembrane region" description="Helical" evidence="1">
    <location>
        <begin position="24"/>
        <end position="53"/>
    </location>
</feature>
<evidence type="ECO:0008006" key="4">
    <source>
        <dbReference type="Google" id="ProtNLM"/>
    </source>
</evidence>
<proteinExistence type="predicted"/>
<evidence type="ECO:0000313" key="3">
    <source>
        <dbReference type="Proteomes" id="UP001415857"/>
    </source>
</evidence>
<reference evidence="2 3" key="1">
    <citation type="journal article" date="2024" name="Plant J.">
        <title>Genome sequences and population genomics reveal climatic adaptation and genomic divergence between two closely related sweetgum species.</title>
        <authorList>
            <person name="Xu W.Q."/>
            <person name="Ren C.Q."/>
            <person name="Zhang X.Y."/>
            <person name="Comes H.P."/>
            <person name="Liu X.H."/>
            <person name="Li Y.G."/>
            <person name="Kettle C.J."/>
            <person name="Jalonen R."/>
            <person name="Gaisberger H."/>
            <person name="Ma Y.Z."/>
            <person name="Qiu Y.X."/>
        </authorList>
    </citation>
    <scope>NUCLEOTIDE SEQUENCE [LARGE SCALE GENOMIC DNA]</scope>
    <source>
        <strain evidence="2">Hangzhou</strain>
    </source>
</reference>
<dbReference type="AlphaFoldDB" id="A0AAP0WX55"/>
<evidence type="ECO:0000256" key="1">
    <source>
        <dbReference type="SAM" id="Phobius"/>
    </source>
</evidence>
<comment type="caution">
    <text evidence="2">The sequence shown here is derived from an EMBL/GenBank/DDBJ whole genome shotgun (WGS) entry which is preliminary data.</text>
</comment>